<evidence type="ECO:0000313" key="8">
    <source>
        <dbReference type="EMBL" id="CBY82264.1"/>
    </source>
</evidence>
<evidence type="ECO:0000256" key="1">
    <source>
        <dbReference type="ARBA" id="ARBA00022598"/>
    </source>
</evidence>
<name>E7ACT4_HELFC</name>
<dbReference type="AlphaFoldDB" id="E7ACT4"/>
<dbReference type="Gene3D" id="3.40.50.620">
    <property type="entry name" value="HUPs"/>
    <property type="match status" value="1"/>
</dbReference>
<keyword evidence="9" id="KW-1185">Reference proteome</keyword>
<dbReference type="GO" id="GO:0005524">
    <property type="term" value="F:ATP binding"/>
    <property type="evidence" value="ECO:0007669"/>
    <property type="project" value="UniProtKB-UniRule"/>
</dbReference>
<dbReference type="STRING" id="936155.HFELIS_01800"/>
<protein>
    <recommendedName>
        <fullName evidence="6">tRNA(Ile)-lysidine synthase</fullName>
        <ecNumber evidence="6">6.3.4.19</ecNumber>
    </recommendedName>
    <alternativeName>
        <fullName evidence="6">tRNA(Ile)-2-lysyl-cytidine synthase</fullName>
    </alternativeName>
    <alternativeName>
        <fullName evidence="6">tRNA(Ile)-lysidine synthetase</fullName>
    </alternativeName>
</protein>
<dbReference type="OrthoDB" id="5289653at2"/>
<accession>E7ACT4</accession>
<gene>
    <name evidence="6 8" type="primary">tilS</name>
    <name evidence="8" type="ordered locus">Hfelis_01800</name>
</gene>
<evidence type="ECO:0000256" key="5">
    <source>
        <dbReference type="ARBA" id="ARBA00048539"/>
    </source>
</evidence>
<evidence type="ECO:0000256" key="3">
    <source>
        <dbReference type="ARBA" id="ARBA00022741"/>
    </source>
</evidence>
<dbReference type="HOGENOM" id="CLU_053500_0_0_7"/>
<keyword evidence="6" id="KW-0963">Cytoplasm</keyword>
<comment type="catalytic activity">
    <reaction evidence="5 6">
        <text>cytidine(34) in tRNA(Ile2) + L-lysine + ATP = lysidine(34) in tRNA(Ile2) + AMP + diphosphate + H(+)</text>
        <dbReference type="Rhea" id="RHEA:43744"/>
        <dbReference type="Rhea" id="RHEA-COMP:10625"/>
        <dbReference type="Rhea" id="RHEA-COMP:10670"/>
        <dbReference type="ChEBI" id="CHEBI:15378"/>
        <dbReference type="ChEBI" id="CHEBI:30616"/>
        <dbReference type="ChEBI" id="CHEBI:32551"/>
        <dbReference type="ChEBI" id="CHEBI:33019"/>
        <dbReference type="ChEBI" id="CHEBI:82748"/>
        <dbReference type="ChEBI" id="CHEBI:83665"/>
        <dbReference type="ChEBI" id="CHEBI:456215"/>
        <dbReference type="EC" id="6.3.4.19"/>
    </reaction>
</comment>
<dbReference type="InterPro" id="IPR012795">
    <property type="entry name" value="tRNA_Ile_lys_synt_N"/>
</dbReference>
<dbReference type="GO" id="GO:0006400">
    <property type="term" value="P:tRNA modification"/>
    <property type="evidence" value="ECO:0007669"/>
    <property type="project" value="UniProtKB-UniRule"/>
</dbReference>
<dbReference type="Pfam" id="PF01171">
    <property type="entry name" value="ATP_bind_3"/>
    <property type="match status" value="1"/>
</dbReference>
<organism evidence="8 9">
    <name type="scientific">Helicobacter felis (strain ATCC 49179 / CCUG 28539 / NCTC 12436 / CS1)</name>
    <dbReference type="NCBI Taxonomy" id="936155"/>
    <lineage>
        <taxon>Bacteria</taxon>
        <taxon>Pseudomonadati</taxon>
        <taxon>Campylobacterota</taxon>
        <taxon>Epsilonproteobacteria</taxon>
        <taxon>Campylobacterales</taxon>
        <taxon>Helicobacteraceae</taxon>
        <taxon>Helicobacter</taxon>
    </lineage>
</organism>
<dbReference type="SUPFAM" id="SSF52402">
    <property type="entry name" value="Adenine nucleotide alpha hydrolases-like"/>
    <property type="match status" value="1"/>
</dbReference>
<dbReference type="Proteomes" id="UP000007934">
    <property type="component" value="Chromosome"/>
</dbReference>
<dbReference type="KEGG" id="hfe:HFELIS_01800"/>
<comment type="domain">
    <text evidence="6">The N-terminal region contains the highly conserved SGGXDS motif, predicted to be a P-loop motif involved in ATP binding.</text>
</comment>
<dbReference type="GeneID" id="36133308"/>
<keyword evidence="4 6" id="KW-0067">ATP-binding</keyword>
<dbReference type="PANTHER" id="PTHR43033">
    <property type="entry name" value="TRNA(ILE)-LYSIDINE SYNTHASE-RELATED"/>
    <property type="match status" value="1"/>
</dbReference>
<dbReference type="PANTHER" id="PTHR43033:SF1">
    <property type="entry name" value="TRNA(ILE)-LYSIDINE SYNTHASE-RELATED"/>
    <property type="match status" value="1"/>
</dbReference>
<comment type="similarity">
    <text evidence="6">Belongs to the tRNA(Ile)-lysidine synthase family.</text>
</comment>
<evidence type="ECO:0000256" key="6">
    <source>
        <dbReference type="HAMAP-Rule" id="MF_01161"/>
    </source>
</evidence>
<keyword evidence="3 6" id="KW-0547">Nucleotide-binding</keyword>
<dbReference type="InterPro" id="IPR011063">
    <property type="entry name" value="TilS/TtcA_N"/>
</dbReference>
<comment type="function">
    <text evidence="6">Ligates lysine onto the cytidine present at position 34 of the AUA codon-specific tRNA(Ile) that contains the anticodon CAU, in an ATP-dependent manner. Cytidine is converted to lysidine, thus changing the amino acid specificity of the tRNA from methionine to isoleucine.</text>
</comment>
<dbReference type="EC" id="6.3.4.19" evidence="6"/>
<proteinExistence type="inferred from homology"/>
<sequence>MQIVLEELEALQKGRGLLGFSGGGDSVALFHLLLEHGLNFDLAIFDHGLREQTRAEIAHAKTLGKLYQKRVHVGGAKLSGANLEAKCRKARYEFFENMMDTFNYTHLILAHHLNDKLEWLLMQLGKGASLQTLLGFSASEKRKNYHLIRPLIYTPKSALLDYLHRHKLRYFEDSTNSDLHFKRNLIRHTLATPFLNLSGVASGLVRSFKALEQEKHALYPALNFLELEGGFVFKAGGQNLYYIDRLLKKLGYLLSYKQRLELEKRGFNGVFVSKNSRYIVGLGGGLVYVVKTFLSTMPILPKVYKEACRLLKIPPLVRPALFGPEWTSTLKTLKDFQRAQLN</sequence>
<dbReference type="eggNOG" id="COG0037">
    <property type="taxonomic scope" value="Bacteria"/>
</dbReference>
<evidence type="ECO:0000259" key="7">
    <source>
        <dbReference type="Pfam" id="PF01171"/>
    </source>
</evidence>
<dbReference type="EMBL" id="FQ670179">
    <property type="protein sequence ID" value="CBY82264.1"/>
    <property type="molecule type" value="Genomic_DNA"/>
</dbReference>
<reference evidence="8 9" key="1">
    <citation type="journal article" date="2011" name="Genome Biol. Evol.">
        <title>Comparative whole genome sequence analysis of the carcinogenic bacterial model pathogen Helicobacter felis.</title>
        <authorList>
            <person name="Arnold I.C."/>
            <person name="Zigova Z."/>
            <person name="Holden M."/>
            <person name="Lawley T.D."/>
            <person name="Rad R."/>
            <person name="Dougan G."/>
            <person name="Falkow S."/>
            <person name="Bentley S.D."/>
            <person name="Muller A."/>
        </authorList>
    </citation>
    <scope>NUCLEOTIDE SEQUENCE [LARGE SCALE GENOMIC DNA]</scope>
    <source>
        <strain evidence="9">ATCC 49179 / CCUG 28539 / NCTC 12436 / CS1</strain>
    </source>
</reference>
<evidence type="ECO:0000256" key="2">
    <source>
        <dbReference type="ARBA" id="ARBA00022694"/>
    </source>
</evidence>
<feature type="domain" description="tRNA(Ile)-lysidine/2-thiocytidine synthase N-terminal" evidence="7">
    <location>
        <begin position="17"/>
        <end position="188"/>
    </location>
</feature>
<feature type="binding site" evidence="6">
    <location>
        <begin position="21"/>
        <end position="26"/>
    </location>
    <ligand>
        <name>ATP</name>
        <dbReference type="ChEBI" id="CHEBI:30616"/>
    </ligand>
</feature>
<keyword evidence="1 6" id="KW-0436">Ligase</keyword>
<dbReference type="InterPro" id="IPR012094">
    <property type="entry name" value="tRNA_Ile_lys_synt"/>
</dbReference>
<evidence type="ECO:0000256" key="4">
    <source>
        <dbReference type="ARBA" id="ARBA00022840"/>
    </source>
</evidence>
<evidence type="ECO:0000313" key="9">
    <source>
        <dbReference type="Proteomes" id="UP000007934"/>
    </source>
</evidence>
<dbReference type="RefSeq" id="WP_013468636.1">
    <property type="nucleotide sequence ID" value="NC_014810.2"/>
</dbReference>
<dbReference type="GO" id="GO:0032267">
    <property type="term" value="F:tRNA(Ile)-lysidine synthase activity"/>
    <property type="evidence" value="ECO:0007669"/>
    <property type="project" value="UniProtKB-EC"/>
</dbReference>
<comment type="subcellular location">
    <subcellularLocation>
        <location evidence="6">Cytoplasm</location>
    </subcellularLocation>
</comment>
<keyword evidence="2 6" id="KW-0819">tRNA processing</keyword>
<dbReference type="GO" id="GO:0005737">
    <property type="term" value="C:cytoplasm"/>
    <property type="evidence" value="ECO:0007669"/>
    <property type="project" value="UniProtKB-SubCell"/>
</dbReference>
<dbReference type="NCBIfam" id="TIGR02432">
    <property type="entry name" value="lysidine_TilS_N"/>
    <property type="match status" value="1"/>
</dbReference>
<dbReference type="CDD" id="cd01992">
    <property type="entry name" value="TilS_N"/>
    <property type="match status" value="1"/>
</dbReference>
<dbReference type="HAMAP" id="MF_01161">
    <property type="entry name" value="tRNA_Ile_lys_synt"/>
    <property type="match status" value="1"/>
</dbReference>
<dbReference type="InterPro" id="IPR014729">
    <property type="entry name" value="Rossmann-like_a/b/a_fold"/>
</dbReference>